<dbReference type="STRING" id="3988.B9SAH5"/>
<dbReference type="SUPFAM" id="SSF55681">
    <property type="entry name" value="Class II aaRS and biotin synthetases"/>
    <property type="match status" value="1"/>
</dbReference>
<evidence type="ECO:0000313" key="4">
    <source>
        <dbReference type="EMBL" id="EEF39424.1"/>
    </source>
</evidence>
<dbReference type="PANTHER" id="PTHR12835:SF5">
    <property type="entry name" value="BIOTIN--PROTEIN LIGASE"/>
    <property type="match status" value="1"/>
</dbReference>
<dbReference type="Pfam" id="PF03099">
    <property type="entry name" value="BPL_LplA_LipB"/>
    <property type="match status" value="1"/>
</dbReference>
<dbReference type="Gene3D" id="3.30.930.10">
    <property type="entry name" value="Bira Bifunctional Protein, Domain 2"/>
    <property type="match status" value="1"/>
</dbReference>
<evidence type="ECO:0000256" key="1">
    <source>
        <dbReference type="ARBA" id="ARBA00009934"/>
    </source>
</evidence>
<dbReference type="Proteomes" id="UP000008311">
    <property type="component" value="Unassembled WGS sequence"/>
</dbReference>
<dbReference type="AlphaFoldDB" id="B9SAH5"/>
<dbReference type="InParanoid" id="B9SAH5"/>
<accession>B9SAH5</accession>
<dbReference type="NCBIfam" id="TIGR00121">
    <property type="entry name" value="birA_ligase"/>
    <property type="match status" value="1"/>
</dbReference>
<dbReference type="PROSITE" id="PS51733">
    <property type="entry name" value="BPL_LPL_CATALYTIC"/>
    <property type="match status" value="1"/>
</dbReference>
<organism evidence="4 5">
    <name type="scientific">Ricinus communis</name>
    <name type="common">Castor bean</name>
    <dbReference type="NCBI Taxonomy" id="3988"/>
    <lineage>
        <taxon>Eukaryota</taxon>
        <taxon>Viridiplantae</taxon>
        <taxon>Streptophyta</taxon>
        <taxon>Embryophyta</taxon>
        <taxon>Tracheophyta</taxon>
        <taxon>Spermatophyta</taxon>
        <taxon>Magnoliopsida</taxon>
        <taxon>eudicotyledons</taxon>
        <taxon>Gunneridae</taxon>
        <taxon>Pentapetalae</taxon>
        <taxon>rosids</taxon>
        <taxon>fabids</taxon>
        <taxon>Malpighiales</taxon>
        <taxon>Euphorbiaceae</taxon>
        <taxon>Acalyphoideae</taxon>
        <taxon>Acalypheae</taxon>
        <taxon>Ricinus</taxon>
    </lineage>
</organism>
<gene>
    <name evidence="4" type="ORF">RCOM_0586830</name>
</gene>
<comment type="similarity">
    <text evidence="1">Belongs to the biotin--protein ligase family.</text>
</comment>
<dbReference type="InterPro" id="IPR004408">
    <property type="entry name" value="Biotin_CoA_COase_ligase"/>
</dbReference>
<keyword evidence="5" id="KW-1185">Reference proteome</keyword>
<evidence type="ECO:0000313" key="5">
    <source>
        <dbReference type="Proteomes" id="UP000008311"/>
    </source>
</evidence>
<dbReference type="PANTHER" id="PTHR12835">
    <property type="entry name" value="BIOTIN PROTEIN LIGASE"/>
    <property type="match status" value="1"/>
</dbReference>
<feature type="domain" description="BPL/LPL catalytic" evidence="3">
    <location>
        <begin position="61"/>
        <end position="250"/>
    </location>
</feature>
<dbReference type="CDD" id="cd16442">
    <property type="entry name" value="BPL"/>
    <property type="match status" value="1"/>
</dbReference>
<dbReference type="GO" id="GO:0005737">
    <property type="term" value="C:cytoplasm"/>
    <property type="evidence" value="ECO:0000318"/>
    <property type="project" value="GO_Central"/>
</dbReference>
<dbReference type="GO" id="GO:0004077">
    <property type="term" value="F:biotin--[biotin carboxyl-carrier protein] ligase activity"/>
    <property type="evidence" value="ECO:0000318"/>
    <property type="project" value="GO_Central"/>
</dbReference>
<keyword evidence="2 4" id="KW-0436">Ligase</keyword>
<sequence length="267" mass="29896">MDNSSSSTCTLILSGYSAVENEIAQSLKQSSSIKHPDDDEITLLLESEISIPEKENSFDQQLFFNNLSTNRFGRLLIWSPRLTSTQDFVSHNFYELPIGTVCVADTQSKGRGWLEAWESPLGSLLFTFKVEMVDVGAANKLQFVISLAVTEAIKDVCQKNGLPVLDVKIKWPAYLYLNGQRVGGILCNSTYKSKKFNISAGIGLNVDNEKPTTCLNAVLRELSPAASQLRREEILAAFFNKFESLYDLVINQGLQSLEELFDRAWHR</sequence>
<dbReference type="eggNOG" id="KOG1536">
    <property type="taxonomic scope" value="Eukaryota"/>
</dbReference>
<evidence type="ECO:0000256" key="2">
    <source>
        <dbReference type="ARBA" id="ARBA00022598"/>
    </source>
</evidence>
<dbReference type="EMBL" id="EQ973904">
    <property type="protein sequence ID" value="EEF39424.1"/>
    <property type="molecule type" value="Genomic_DNA"/>
</dbReference>
<dbReference type="EC" id="6.3.4.15" evidence="4"/>
<protein>
    <submittedName>
        <fullName evidence="4">Biotin protein ligase, putative</fullName>
        <ecNumber evidence="4">6.3.4.15</ecNumber>
    </submittedName>
</protein>
<evidence type="ECO:0000259" key="3">
    <source>
        <dbReference type="PROSITE" id="PS51733"/>
    </source>
</evidence>
<dbReference type="InterPro" id="IPR045864">
    <property type="entry name" value="aa-tRNA-synth_II/BPL/LPL"/>
</dbReference>
<dbReference type="InterPro" id="IPR004143">
    <property type="entry name" value="BPL_LPL_catalytic"/>
</dbReference>
<proteinExistence type="inferred from homology"/>
<reference evidence="5" key="1">
    <citation type="journal article" date="2010" name="Nat. Biotechnol.">
        <title>Draft genome sequence of the oilseed species Ricinus communis.</title>
        <authorList>
            <person name="Chan A.P."/>
            <person name="Crabtree J."/>
            <person name="Zhao Q."/>
            <person name="Lorenzi H."/>
            <person name="Orvis J."/>
            <person name="Puiu D."/>
            <person name="Melake-Berhan A."/>
            <person name="Jones K.M."/>
            <person name="Redman J."/>
            <person name="Chen G."/>
            <person name="Cahoon E.B."/>
            <person name="Gedil M."/>
            <person name="Stanke M."/>
            <person name="Haas B.J."/>
            <person name="Wortman J.R."/>
            <person name="Fraser-Liggett C.M."/>
            <person name="Ravel J."/>
            <person name="Rabinowicz P.D."/>
        </authorList>
    </citation>
    <scope>NUCLEOTIDE SEQUENCE [LARGE SCALE GENOMIC DNA]</scope>
    <source>
        <strain evidence="5">cv. Hale</strain>
    </source>
</reference>
<name>B9SAH5_RICCO</name>